<name>K8EPY7_9CHLO</name>
<keyword evidence="6" id="KW-0539">Nucleus</keyword>
<dbReference type="GO" id="GO:0005634">
    <property type="term" value="C:nucleus"/>
    <property type="evidence" value="ECO:0007669"/>
    <property type="project" value="UniProtKB-SubCell"/>
</dbReference>
<evidence type="ECO:0000256" key="6">
    <source>
        <dbReference type="ARBA" id="ARBA00023242"/>
    </source>
</evidence>
<dbReference type="PANTHER" id="PTHR23235">
    <property type="entry name" value="KRUEPPEL-LIKE TRANSCRIPTION FACTOR"/>
    <property type="match status" value="1"/>
</dbReference>
<dbReference type="SUPFAM" id="SSF57667">
    <property type="entry name" value="beta-beta-alpha zinc fingers"/>
    <property type="match status" value="2"/>
</dbReference>
<proteinExistence type="predicted"/>
<keyword evidence="5" id="KW-0862">Zinc</keyword>
<dbReference type="PANTHER" id="PTHR23235:SF142">
    <property type="entry name" value="ZINC FINGER PROTEIN 384"/>
    <property type="match status" value="1"/>
</dbReference>
<organism evidence="9 10">
    <name type="scientific">Bathycoccus prasinos</name>
    <dbReference type="NCBI Taxonomy" id="41875"/>
    <lineage>
        <taxon>Eukaryota</taxon>
        <taxon>Viridiplantae</taxon>
        <taxon>Chlorophyta</taxon>
        <taxon>Mamiellophyceae</taxon>
        <taxon>Mamiellales</taxon>
        <taxon>Bathycoccaceae</taxon>
        <taxon>Bathycoccus</taxon>
    </lineage>
</organism>
<dbReference type="SMART" id="SM00355">
    <property type="entry name" value="ZnF_C2H2"/>
    <property type="match status" value="4"/>
</dbReference>
<dbReference type="AlphaFoldDB" id="K8EPY7"/>
<dbReference type="FunFam" id="3.30.160.60:FF:000744">
    <property type="entry name" value="zinc finger E-box-binding homeobox 1"/>
    <property type="match status" value="1"/>
</dbReference>
<reference evidence="9 10" key="1">
    <citation type="submission" date="2011-10" db="EMBL/GenBank/DDBJ databases">
        <authorList>
            <person name="Genoscope - CEA"/>
        </authorList>
    </citation>
    <scope>NUCLEOTIDE SEQUENCE [LARGE SCALE GENOMIC DNA]</scope>
    <source>
        <strain evidence="9 10">RCC 1105</strain>
    </source>
</reference>
<dbReference type="Proteomes" id="UP000198341">
    <property type="component" value="Chromosome 16"/>
</dbReference>
<feature type="domain" description="C2H2-type" evidence="8">
    <location>
        <begin position="98"/>
        <end position="125"/>
    </location>
</feature>
<evidence type="ECO:0000313" key="10">
    <source>
        <dbReference type="Proteomes" id="UP000198341"/>
    </source>
</evidence>
<evidence type="ECO:0000259" key="8">
    <source>
        <dbReference type="PROSITE" id="PS50157"/>
    </source>
</evidence>
<evidence type="ECO:0000256" key="1">
    <source>
        <dbReference type="ARBA" id="ARBA00004123"/>
    </source>
</evidence>
<keyword evidence="4 7" id="KW-0863">Zinc-finger</keyword>
<accession>K8EPY7</accession>
<evidence type="ECO:0000256" key="7">
    <source>
        <dbReference type="PROSITE-ProRule" id="PRU00042"/>
    </source>
</evidence>
<evidence type="ECO:0000256" key="4">
    <source>
        <dbReference type="ARBA" id="ARBA00022771"/>
    </source>
</evidence>
<evidence type="ECO:0000256" key="5">
    <source>
        <dbReference type="ARBA" id="ARBA00022833"/>
    </source>
</evidence>
<dbReference type="PROSITE" id="PS50157">
    <property type="entry name" value="ZINC_FINGER_C2H2_2"/>
    <property type="match status" value="4"/>
</dbReference>
<dbReference type="InterPro" id="IPR013087">
    <property type="entry name" value="Znf_C2H2_type"/>
</dbReference>
<dbReference type="Pfam" id="PF00096">
    <property type="entry name" value="zf-C2H2"/>
    <property type="match status" value="1"/>
</dbReference>
<comment type="subcellular location">
    <subcellularLocation>
        <location evidence="1">Nucleus</location>
    </subcellularLocation>
</comment>
<dbReference type="EMBL" id="FO082263">
    <property type="protein sequence ID" value="CCO20322.1"/>
    <property type="molecule type" value="Genomic_DNA"/>
</dbReference>
<dbReference type="FunFam" id="3.30.160.60:FF:003287">
    <property type="entry name" value="Zgc:113343"/>
    <property type="match status" value="1"/>
</dbReference>
<keyword evidence="2" id="KW-0479">Metal-binding</keyword>
<dbReference type="OrthoDB" id="427030at2759"/>
<dbReference type="InterPro" id="IPR036236">
    <property type="entry name" value="Znf_C2H2_sf"/>
</dbReference>
<dbReference type="Pfam" id="PF13465">
    <property type="entry name" value="zf-H2C2_2"/>
    <property type="match status" value="2"/>
</dbReference>
<dbReference type="eggNOG" id="KOG1721">
    <property type="taxonomic scope" value="Eukaryota"/>
</dbReference>
<dbReference type="KEGG" id="bpg:Bathy16g02080"/>
<keyword evidence="10" id="KW-1185">Reference proteome</keyword>
<dbReference type="GeneID" id="19011233"/>
<feature type="domain" description="C2H2-type" evidence="8">
    <location>
        <begin position="126"/>
        <end position="153"/>
    </location>
</feature>
<dbReference type="GO" id="GO:0008270">
    <property type="term" value="F:zinc ion binding"/>
    <property type="evidence" value="ECO:0007669"/>
    <property type="project" value="UniProtKB-KW"/>
</dbReference>
<evidence type="ECO:0000256" key="3">
    <source>
        <dbReference type="ARBA" id="ARBA00022737"/>
    </source>
</evidence>
<gene>
    <name evidence="9" type="ordered locus">Bathy16g02080</name>
</gene>
<dbReference type="RefSeq" id="XP_007508705.1">
    <property type="nucleotide sequence ID" value="XM_007508643.1"/>
</dbReference>
<evidence type="ECO:0000313" key="9">
    <source>
        <dbReference type="EMBL" id="CCO20322.1"/>
    </source>
</evidence>
<dbReference type="GO" id="GO:0000981">
    <property type="term" value="F:DNA-binding transcription factor activity, RNA polymerase II-specific"/>
    <property type="evidence" value="ECO:0007669"/>
    <property type="project" value="TreeGrafter"/>
</dbReference>
<dbReference type="FunFam" id="3.30.160.60:FF:000446">
    <property type="entry name" value="Zinc finger protein"/>
    <property type="match status" value="1"/>
</dbReference>
<dbReference type="Gene3D" id="3.30.160.60">
    <property type="entry name" value="Classic Zinc Finger"/>
    <property type="match status" value="4"/>
</dbReference>
<protein>
    <submittedName>
        <fullName evidence="9">PREDICTED: similar to Zinc finger protein 271 (Zinc finger protein 7) (HZF7) (Zinc finger protein ZNFphex133) (Epstein-Barr virus-induced zinc finger protein) (ZNF-EB) (CT-ZFP48) (Zinc finger protein)</fullName>
    </submittedName>
</protein>
<dbReference type="PROSITE" id="PS00028">
    <property type="entry name" value="ZINC_FINGER_C2H2_1"/>
    <property type="match status" value="4"/>
</dbReference>
<feature type="domain" description="C2H2-type" evidence="8">
    <location>
        <begin position="154"/>
        <end position="177"/>
    </location>
</feature>
<evidence type="ECO:0000256" key="2">
    <source>
        <dbReference type="ARBA" id="ARBA00022723"/>
    </source>
</evidence>
<feature type="domain" description="C2H2-type" evidence="8">
    <location>
        <begin position="70"/>
        <end position="97"/>
    </location>
</feature>
<sequence length="177" mass="21225">MSRRRKNPHPKRAVNARTVLKVREKDEPNLVLCLKIPDEEEDDLEANHHQIQKEETTFNKKGAKRKRTQHECDVCGKVFDRRSLLDRHMRTHTNERPYECDVCEKRFTQSSSLKTHMRIHTKEKPYECDVCDEAFRQLGHLQSHMRIHTKEKPYECDVCEMKFRQSGTLKKHMRCCH</sequence>
<dbReference type="FunFam" id="3.30.160.60:FF:000624">
    <property type="entry name" value="zinc finger protein 697"/>
    <property type="match status" value="1"/>
</dbReference>
<dbReference type="GO" id="GO:0000978">
    <property type="term" value="F:RNA polymerase II cis-regulatory region sequence-specific DNA binding"/>
    <property type="evidence" value="ECO:0007669"/>
    <property type="project" value="TreeGrafter"/>
</dbReference>
<keyword evidence="3" id="KW-0677">Repeat</keyword>